<sequence length="214" mass="22486">MPLVALDLDGTLVDQASAARRWSNDFVQAWGLPAGEVDTVAEALTARRPKGEVFGALVERLGVPAAADEIWLDHRSKMPSFVAVSDDDRRALIDLKEAGWTIGIVTNGMADNQEGKIRPTGLDALVDGWVVSDTVGVRKPHPAIFESLATRLGCTLEGWMIGDSLELDVAGGAAVGLRTAWIGDGSDPAGFRPDLVVDSVAAAASHIIDVGAHA</sequence>
<dbReference type="Proteomes" id="UP000033772">
    <property type="component" value="Unassembled WGS sequence"/>
</dbReference>
<dbReference type="PANTHER" id="PTHR46470">
    <property type="entry name" value="N-ACYLNEURAMINATE-9-PHOSPHATASE"/>
    <property type="match status" value="1"/>
</dbReference>
<dbReference type="RefSeq" id="WP_052693494.1">
    <property type="nucleotide sequence ID" value="NZ_JZDQ02000016.1"/>
</dbReference>
<keyword evidence="3" id="KW-0378">Hydrolase</keyword>
<dbReference type="SFLD" id="SFLDS00003">
    <property type="entry name" value="Haloacid_Dehalogenase"/>
    <property type="match status" value="1"/>
</dbReference>
<evidence type="ECO:0000256" key="4">
    <source>
        <dbReference type="ARBA" id="ARBA00022842"/>
    </source>
</evidence>
<keyword evidence="4" id="KW-0460">Magnesium</keyword>
<dbReference type="PRINTS" id="PR00413">
    <property type="entry name" value="HADHALOGNASE"/>
</dbReference>
<dbReference type="InterPro" id="IPR051400">
    <property type="entry name" value="HAD-like_hydrolase"/>
</dbReference>
<organism evidence="5 6">
    <name type="scientific">Nocardioides luteus</name>
    <dbReference type="NCBI Taxonomy" id="1844"/>
    <lineage>
        <taxon>Bacteria</taxon>
        <taxon>Bacillati</taxon>
        <taxon>Actinomycetota</taxon>
        <taxon>Actinomycetes</taxon>
        <taxon>Propionibacteriales</taxon>
        <taxon>Nocardioidaceae</taxon>
        <taxon>Nocardioides</taxon>
    </lineage>
</organism>
<evidence type="ECO:0000256" key="3">
    <source>
        <dbReference type="ARBA" id="ARBA00022801"/>
    </source>
</evidence>
<gene>
    <name evidence="5" type="ORF">UG56_012755</name>
</gene>
<dbReference type="SFLD" id="SFLDG01129">
    <property type="entry name" value="C1.5:_HAD__Beta-PGM__Phosphata"/>
    <property type="match status" value="1"/>
</dbReference>
<dbReference type="GO" id="GO:0044281">
    <property type="term" value="P:small molecule metabolic process"/>
    <property type="evidence" value="ECO:0007669"/>
    <property type="project" value="UniProtKB-ARBA"/>
</dbReference>
<accession>A0A1J4N795</accession>
<dbReference type="STRING" id="1844.UG56_012755"/>
<dbReference type="NCBIfam" id="TIGR01549">
    <property type="entry name" value="HAD-SF-IA-v1"/>
    <property type="match status" value="1"/>
</dbReference>
<evidence type="ECO:0000313" key="5">
    <source>
        <dbReference type="EMBL" id="OIJ26353.1"/>
    </source>
</evidence>
<proteinExistence type="predicted"/>
<evidence type="ECO:0000313" key="6">
    <source>
        <dbReference type="Proteomes" id="UP000033772"/>
    </source>
</evidence>
<keyword evidence="6" id="KW-1185">Reference proteome</keyword>
<dbReference type="InterPro" id="IPR023214">
    <property type="entry name" value="HAD_sf"/>
</dbReference>
<dbReference type="EMBL" id="JZDQ02000016">
    <property type="protein sequence ID" value="OIJ26353.1"/>
    <property type="molecule type" value="Genomic_DNA"/>
</dbReference>
<comment type="caution">
    <text evidence="5">The sequence shown here is derived from an EMBL/GenBank/DDBJ whole genome shotgun (WGS) entry which is preliminary data.</text>
</comment>
<evidence type="ECO:0008006" key="7">
    <source>
        <dbReference type="Google" id="ProtNLM"/>
    </source>
</evidence>
<reference evidence="5" key="1">
    <citation type="submission" date="2016-10" db="EMBL/GenBank/DDBJ databases">
        <title>Draft Genome Sequence of Nocardioides luteus Strain BAFB, an Alkane-Degrading Bacterium Isolated from JP-7 Polluted Soil.</title>
        <authorList>
            <person name="Brown L."/>
            <person name="Ruiz O.N."/>
            <person name="Gunasekera T."/>
        </authorList>
    </citation>
    <scope>NUCLEOTIDE SEQUENCE [LARGE SCALE GENOMIC DNA]</scope>
    <source>
        <strain evidence="5">BAFB</strain>
    </source>
</reference>
<evidence type="ECO:0000256" key="1">
    <source>
        <dbReference type="ARBA" id="ARBA00001946"/>
    </source>
</evidence>
<dbReference type="AlphaFoldDB" id="A0A1J4N795"/>
<protein>
    <recommendedName>
        <fullName evidence="7">HAD family hydrolase</fullName>
    </recommendedName>
</protein>
<dbReference type="InterPro" id="IPR036412">
    <property type="entry name" value="HAD-like_sf"/>
</dbReference>
<dbReference type="Pfam" id="PF00702">
    <property type="entry name" value="Hydrolase"/>
    <property type="match status" value="1"/>
</dbReference>
<evidence type="ECO:0000256" key="2">
    <source>
        <dbReference type="ARBA" id="ARBA00022723"/>
    </source>
</evidence>
<dbReference type="Gene3D" id="1.10.150.520">
    <property type="match status" value="1"/>
</dbReference>
<name>A0A1J4N795_9ACTN</name>
<dbReference type="Gene3D" id="3.40.50.1000">
    <property type="entry name" value="HAD superfamily/HAD-like"/>
    <property type="match status" value="1"/>
</dbReference>
<dbReference type="PANTHER" id="PTHR46470:SF2">
    <property type="entry name" value="GLYCERALDEHYDE 3-PHOSPHATE PHOSPHATASE"/>
    <property type="match status" value="1"/>
</dbReference>
<dbReference type="SUPFAM" id="SSF56784">
    <property type="entry name" value="HAD-like"/>
    <property type="match status" value="1"/>
</dbReference>
<keyword evidence="2" id="KW-0479">Metal-binding</keyword>
<dbReference type="GO" id="GO:0046872">
    <property type="term" value="F:metal ion binding"/>
    <property type="evidence" value="ECO:0007669"/>
    <property type="project" value="UniProtKB-KW"/>
</dbReference>
<dbReference type="GO" id="GO:0016791">
    <property type="term" value="F:phosphatase activity"/>
    <property type="evidence" value="ECO:0007669"/>
    <property type="project" value="TreeGrafter"/>
</dbReference>
<dbReference type="InterPro" id="IPR006439">
    <property type="entry name" value="HAD-SF_hydro_IA"/>
</dbReference>
<comment type="cofactor">
    <cofactor evidence="1">
        <name>Mg(2+)</name>
        <dbReference type="ChEBI" id="CHEBI:18420"/>
    </cofactor>
</comment>